<keyword evidence="2" id="KW-1185">Reference proteome</keyword>
<name>A0A840VC64_9PROT</name>
<gene>
    <name evidence="1" type="ORF">HNP71_000675</name>
</gene>
<accession>A0A840VC64</accession>
<protein>
    <submittedName>
        <fullName evidence="1">Uncharacterized protein</fullName>
    </submittedName>
</protein>
<evidence type="ECO:0000313" key="1">
    <source>
        <dbReference type="EMBL" id="MBB5372437.1"/>
    </source>
</evidence>
<dbReference type="AlphaFoldDB" id="A0A840VC64"/>
<sequence>MAAPTTMDALVRHKLRSWPQHPPGLADHEMGARGSWMRARPGTVDDYDHPYLKLPGSNRLRTIPDGLWLCFGGTERDPYVDLFAIEACGGFQNLLDKRSRFAPSMHSLLAVCPLEWLNQPVSLTNGMLRWRYTGLLRDEPRGPLVLPVRDIRVMYALRPRHYEHFASTQIPHAHEFFAPISALISPEGWQHPTLRAFIARTSPRANFWEFAGASAA</sequence>
<comment type="caution">
    <text evidence="1">The sequence shown here is derived from an EMBL/GenBank/DDBJ whole genome shotgun (WGS) entry which is preliminary data.</text>
</comment>
<proteinExistence type="predicted"/>
<evidence type="ECO:0000313" key="2">
    <source>
        <dbReference type="Proteomes" id="UP000553706"/>
    </source>
</evidence>
<dbReference type="EMBL" id="JACHFJ010000002">
    <property type="protein sequence ID" value="MBB5372437.1"/>
    <property type="molecule type" value="Genomic_DNA"/>
</dbReference>
<dbReference type="Proteomes" id="UP000553706">
    <property type="component" value="Unassembled WGS sequence"/>
</dbReference>
<organism evidence="1 2">
    <name type="scientific">Acidocella aromatica</name>
    <dbReference type="NCBI Taxonomy" id="1303579"/>
    <lineage>
        <taxon>Bacteria</taxon>
        <taxon>Pseudomonadati</taxon>
        <taxon>Pseudomonadota</taxon>
        <taxon>Alphaproteobacteria</taxon>
        <taxon>Acetobacterales</taxon>
        <taxon>Acidocellaceae</taxon>
        <taxon>Acidocella</taxon>
    </lineage>
</organism>
<dbReference type="RefSeq" id="WP_183265461.1">
    <property type="nucleotide sequence ID" value="NZ_JACHFJ010000002.1"/>
</dbReference>
<reference evidence="1 2" key="1">
    <citation type="submission" date="2020-08" db="EMBL/GenBank/DDBJ databases">
        <title>Genomic Encyclopedia of Type Strains, Phase IV (KMG-IV): sequencing the most valuable type-strain genomes for metagenomic binning, comparative biology and taxonomic classification.</title>
        <authorList>
            <person name="Goeker M."/>
        </authorList>
    </citation>
    <scope>NUCLEOTIDE SEQUENCE [LARGE SCALE GENOMIC DNA]</scope>
    <source>
        <strain evidence="1 2">DSM 27026</strain>
    </source>
</reference>